<dbReference type="EMBL" id="AP019377">
    <property type="protein sequence ID" value="BBH92867.1"/>
    <property type="molecule type" value="Genomic_DNA"/>
</dbReference>
<reference evidence="3" key="1">
    <citation type="submission" date="2018-12" db="EMBL/GenBank/DDBJ databases">
        <title>Novel natural products biosynthetic potential of the class Ktedonobacteria.</title>
        <authorList>
            <person name="Zheng Y."/>
            <person name="Saitou A."/>
            <person name="Wang C.M."/>
            <person name="Toyoda A."/>
            <person name="Minakuchi Y."/>
            <person name="Sekiguchi Y."/>
            <person name="Ueda K."/>
            <person name="Takano H."/>
            <person name="Sakai Y."/>
            <person name="Yokota A."/>
            <person name="Yabe S."/>
        </authorList>
    </citation>
    <scope>NUCLEOTIDE SEQUENCE</scope>
    <source>
        <strain evidence="3">A3-2</strain>
    </source>
</reference>
<dbReference type="AlphaFoldDB" id="A0A455SWU6"/>
<keyword evidence="2" id="KW-0812">Transmembrane</keyword>
<sequence length="376" mass="39471">MDSAEYRPRLPTTQAGGDAHREVAAASPRDTIPGPQPLRLSRQRLSAKASRSYEGRAAAAATQGRQGASRAIPAVSSRQVADEAVATEPAATVRLSTGPLRSGSLLLAGLLIVTVLFSLTLLPPIEAALQLPAESTQLSQPVKPSGAPDKGQGTTPSVSPGAPATPTALPVGMSLLAQDTFHRPDQRGWGTASDGHAWQGDARLSKAFAISNQQGRLAGGQGAYNAILGPTFSDGEVFFTGAISSFQQANLGAVLRWMDTNNWYKAYLDGTQLVLLKSSGGMQTRLAAVPFAAQANQLYSLRFRVQGDHLEARAWPAGRPEPAQWQVSARDDTFQSGFGGLRLVLAPTTVITISTFQELALATSASRSEGGQLHVA</sequence>
<feature type="region of interest" description="Disordered" evidence="1">
    <location>
        <begin position="138"/>
        <end position="165"/>
    </location>
</feature>
<proteinExistence type="predicted"/>
<protein>
    <submittedName>
        <fullName evidence="3">Uncharacterized protein</fullName>
    </submittedName>
</protein>
<feature type="region of interest" description="Disordered" evidence="1">
    <location>
        <begin position="1"/>
        <end position="38"/>
    </location>
</feature>
<evidence type="ECO:0000256" key="1">
    <source>
        <dbReference type="SAM" id="MobiDB-lite"/>
    </source>
</evidence>
<evidence type="ECO:0000313" key="3">
    <source>
        <dbReference type="EMBL" id="BBH92867.1"/>
    </source>
</evidence>
<evidence type="ECO:0000256" key="2">
    <source>
        <dbReference type="SAM" id="Phobius"/>
    </source>
</evidence>
<keyword evidence="2" id="KW-0472">Membrane</keyword>
<gene>
    <name evidence="3" type="ORF">KTA_10660</name>
</gene>
<name>A0A455SWU6_9CHLR</name>
<feature type="transmembrane region" description="Helical" evidence="2">
    <location>
        <begin position="104"/>
        <end position="122"/>
    </location>
</feature>
<keyword evidence="2" id="KW-1133">Transmembrane helix</keyword>
<organism evidence="3">
    <name type="scientific">Thermogemmatispora argillosa</name>
    <dbReference type="NCBI Taxonomy" id="2045280"/>
    <lineage>
        <taxon>Bacteria</taxon>
        <taxon>Bacillati</taxon>
        <taxon>Chloroflexota</taxon>
        <taxon>Ktedonobacteria</taxon>
        <taxon>Thermogemmatisporales</taxon>
        <taxon>Thermogemmatisporaceae</taxon>
        <taxon>Thermogemmatispora</taxon>
    </lineage>
</organism>
<dbReference type="Gene3D" id="2.60.120.560">
    <property type="entry name" value="Exo-inulinase, domain 1"/>
    <property type="match status" value="1"/>
</dbReference>
<accession>A0A455SWU6</accession>